<dbReference type="InterPro" id="IPR040348">
    <property type="entry name" value="POLAR-like"/>
</dbReference>
<accession>A0AAN9JUS7</accession>
<evidence type="ECO:0000313" key="4">
    <source>
        <dbReference type="Proteomes" id="UP001367508"/>
    </source>
</evidence>
<keyword evidence="1" id="KW-0175">Coiled coil</keyword>
<feature type="coiled-coil region" evidence="1">
    <location>
        <begin position="319"/>
        <end position="353"/>
    </location>
</feature>
<evidence type="ECO:0000256" key="1">
    <source>
        <dbReference type="SAM" id="Coils"/>
    </source>
</evidence>
<name>A0AAN9JUS7_CANGL</name>
<dbReference type="Proteomes" id="UP001367508">
    <property type="component" value="Unassembled WGS sequence"/>
</dbReference>
<feature type="compositionally biased region" description="Basic and acidic residues" evidence="2">
    <location>
        <begin position="381"/>
        <end position="399"/>
    </location>
</feature>
<organism evidence="3 4">
    <name type="scientific">Canavalia gladiata</name>
    <name type="common">Sword bean</name>
    <name type="synonym">Dolichos gladiatus</name>
    <dbReference type="NCBI Taxonomy" id="3824"/>
    <lineage>
        <taxon>Eukaryota</taxon>
        <taxon>Viridiplantae</taxon>
        <taxon>Streptophyta</taxon>
        <taxon>Embryophyta</taxon>
        <taxon>Tracheophyta</taxon>
        <taxon>Spermatophyta</taxon>
        <taxon>Magnoliopsida</taxon>
        <taxon>eudicotyledons</taxon>
        <taxon>Gunneridae</taxon>
        <taxon>Pentapetalae</taxon>
        <taxon>rosids</taxon>
        <taxon>fabids</taxon>
        <taxon>Fabales</taxon>
        <taxon>Fabaceae</taxon>
        <taxon>Papilionoideae</taxon>
        <taxon>50 kb inversion clade</taxon>
        <taxon>NPAAA clade</taxon>
        <taxon>indigoferoid/millettioid clade</taxon>
        <taxon>Phaseoleae</taxon>
        <taxon>Canavalia</taxon>
    </lineage>
</organism>
<dbReference type="PANTHER" id="PTHR33476">
    <property type="entry name" value="EMB|CAB62613.1"/>
    <property type="match status" value="1"/>
</dbReference>
<reference evidence="3 4" key="1">
    <citation type="submission" date="2024-01" db="EMBL/GenBank/DDBJ databases">
        <title>The genomes of 5 underutilized Papilionoideae crops provide insights into root nodulation and disease resistanc.</title>
        <authorList>
            <person name="Jiang F."/>
        </authorList>
    </citation>
    <scope>NUCLEOTIDE SEQUENCE [LARGE SCALE GENOMIC DNA]</scope>
    <source>
        <strain evidence="3">LVBAO_FW01</strain>
        <tissue evidence="3">Leaves</tissue>
    </source>
</reference>
<evidence type="ECO:0000313" key="3">
    <source>
        <dbReference type="EMBL" id="KAK7304694.1"/>
    </source>
</evidence>
<dbReference type="EMBL" id="JAYMYQ010000011">
    <property type="protein sequence ID" value="KAK7304694.1"/>
    <property type="molecule type" value="Genomic_DNA"/>
</dbReference>
<comment type="caution">
    <text evidence="3">The sequence shown here is derived from an EMBL/GenBank/DDBJ whole genome shotgun (WGS) entry which is preliminary data.</text>
</comment>
<evidence type="ECO:0000256" key="2">
    <source>
        <dbReference type="SAM" id="MobiDB-lite"/>
    </source>
</evidence>
<dbReference type="AlphaFoldDB" id="A0AAN9JUS7"/>
<feature type="coiled-coil region" evidence="1">
    <location>
        <begin position="494"/>
        <end position="528"/>
    </location>
</feature>
<dbReference type="PANTHER" id="PTHR33476:SF7">
    <property type="entry name" value="EMB|CAB62613.1"/>
    <property type="match status" value="1"/>
</dbReference>
<protein>
    <submittedName>
        <fullName evidence="3">Uncharacterized protein</fullName>
    </submittedName>
</protein>
<dbReference type="GO" id="GO:0008356">
    <property type="term" value="P:asymmetric cell division"/>
    <property type="evidence" value="ECO:0007669"/>
    <property type="project" value="InterPro"/>
</dbReference>
<gene>
    <name evidence="3" type="ORF">VNO77_42580</name>
</gene>
<sequence length="681" mass="76305">MDLWVIAAAAGAGCLAKYLNRVSKNDDSSCHPSLEDSCFENPGAPSCPLPFPKQAQKDELGKNIYSDGRKASDLNTMDELFTGEVASNKGLNSEKIRHFQSYYKSDVLSVSNLAVSLSPYDDNFRDVKDGNDEYCSNFVGNHGFFLRDSSVEVVPIHKSSGHKTFLRRKHLSGRIIRPLNSLESCFLAQLYKEHAVAEEYVFNSLSSPSSTPRSFLVSNGRRIINRANNNLFSSSIGSKGYMLHEEAGQVKDEDVFGVPSLPKIGSVKDAKKIKFNAVIGRSQRLSSSDDVLSRKLFDTRCDTTFLFSLGISFGIITSIMENKRETDKLRESLKQTENLVQDLQEELEMKDSMTVKELHNENYSSQDTCDHSSYDKELNEFSPEKHVDNSPRIDSKETYDQNVHQSSESISKIEAELEAELERLGLDMNASSLEGKLSELVELDPEFVADFAQGELQADTVSGKNFIHPKPNDDASDLTPLTGNYAVLPHELSLRLHEVIQSQLEQRVKELETALENSERKVRLLELEPEGYLQKASSFSRGNEDCDSMSQPLILNLAGEALDAYNEAYEELIKINDSDENSPSIIHDSDHKEGSDSHDWHALGVQYDGSMTVNEGRFSREHSSSKMTMLEGNNSSICDLDGFDNEVEQQLIRQIVEMTKKGSPVFKNAQRVLFSMDEDQR</sequence>
<keyword evidence="4" id="KW-1185">Reference proteome</keyword>
<proteinExistence type="predicted"/>
<feature type="region of interest" description="Disordered" evidence="2">
    <location>
        <begin position="381"/>
        <end position="407"/>
    </location>
</feature>